<dbReference type="Pfam" id="PF23775">
    <property type="entry name" value="Beta-prop_RIG_2nd"/>
    <property type="match status" value="1"/>
</dbReference>
<dbReference type="Pfam" id="PF23774">
    <property type="entry name" value="TPR_GEMI5"/>
    <property type="match status" value="1"/>
</dbReference>
<dbReference type="STRING" id="543379.A0A232FEJ5"/>
<dbReference type="PROSITE" id="PS50294">
    <property type="entry name" value="WD_REPEATS_REGION"/>
    <property type="match status" value="3"/>
</dbReference>
<evidence type="ECO:0000259" key="4">
    <source>
        <dbReference type="Pfam" id="PF23770"/>
    </source>
</evidence>
<dbReference type="InterPro" id="IPR015943">
    <property type="entry name" value="WD40/YVTN_repeat-like_dom_sf"/>
</dbReference>
<dbReference type="PANTHER" id="PTHR46362">
    <property type="entry name" value="GEM-ASSOCIATED PROTEIN 5"/>
    <property type="match status" value="1"/>
</dbReference>
<dbReference type="InterPro" id="IPR036322">
    <property type="entry name" value="WD40_repeat_dom_sf"/>
</dbReference>
<evidence type="ECO:0000313" key="8">
    <source>
        <dbReference type="Proteomes" id="UP000215335"/>
    </source>
</evidence>
<dbReference type="SUPFAM" id="SSF50978">
    <property type="entry name" value="WD40 repeat-like"/>
    <property type="match status" value="2"/>
</dbReference>
<dbReference type="GO" id="GO:0032797">
    <property type="term" value="C:SMN complex"/>
    <property type="evidence" value="ECO:0007669"/>
    <property type="project" value="TreeGrafter"/>
</dbReference>
<dbReference type="OrthoDB" id="7326421at2759"/>
<dbReference type="GO" id="GO:0003730">
    <property type="term" value="F:mRNA 3'-UTR binding"/>
    <property type="evidence" value="ECO:0007669"/>
    <property type="project" value="TreeGrafter"/>
</dbReference>
<dbReference type="PROSITE" id="PS50082">
    <property type="entry name" value="WD_REPEATS_2"/>
    <property type="match status" value="3"/>
</dbReference>
<dbReference type="PANTHER" id="PTHR46362:SF1">
    <property type="entry name" value="GEM-ASSOCIATED PROTEIN 5"/>
    <property type="match status" value="1"/>
</dbReference>
<feature type="domain" description="Gem-associated protein 5 first beta-propeller" evidence="4">
    <location>
        <begin position="185"/>
        <end position="237"/>
    </location>
</feature>
<proteinExistence type="predicted"/>
<feature type="domain" description="Gem-associated protein 5 second beta-propeller" evidence="6">
    <location>
        <begin position="409"/>
        <end position="707"/>
    </location>
</feature>
<dbReference type="InterPro" id="IPR001680">
    <property type="entry name" value="WD40_rpt"/>
</dbReference>
<dbReference type="InterPro" id="IPR056424">
    <property type="entry name" value="Beta-prop_GEMI5_2nd"/>
</dbReference>
<dbReference type="EMBL" id="NNAY01000356">
    <property type="protein sequence ID" value="OXU28940.1"/>
    <property type="molecule type" value="Genomic_DNA"/>
</dbReference>
<dbReference type="InterPro" id="IPR056432">
    <property type="entry name" value="Beta-prop_GEMI5_1st"/>
</dbReference>
<dbReference type="Gene3D" id="2.130.10.10">
    <property type="entry name" value="YVTN repeat-like/Quinoprotein amine dehydrogenase"/>
    <property type="match status" value="2"/>
</dbReference>
<accession>A0A232FEJ5</accession>
<evidence type="ECO:0000256" key="2">
    <source>
        <dbReference type="ARBA" id="ARBA00022737"/>
    </source>
</evidence>
<dbReference type="Pfam" id="PF23770">
    <property type="entry name" value="Beta-prop_RIG_1st"/>
    <property type="match status" value="1"/>
</dbReference>
<feature type="repeat" description="WD" evidence="3">
    <location>
        <begin position="86"/>
        <end position="132"/>
    </location>
</feature>
<protein>
    <submittedName>
        <fullName evidence="7">Uncharacterized protein</fullName>
    </submittedName>
</protein>
<feature type="domain" description="Gem-associated protein 5 TPR" evidence="5">
    <location>
        <begin position="829"/>
        <end position="1037"/>
    </location>
</feature>
<dbReference type="PRINTS" id="PR00320">
    <property type="entry name" value="GPROTEINBRPT"/>
</dbReference>
<dbReference type="InterPro" id="IPR052640">
    <property type="entry name" value="Gemin-5"/>
</dbReference>
<dbReference type="GO" id="GO:0005634">
    <property type="term" value="C:nucleus"/>
    <property type="evidence" value="ECO:0007669"/>
    <property type="project" value="TreeGrafter"/>
</dbReference>
<sequence length="1428" mass="160052">MKIIGYGFAPRGLDADYISQSSYWALNLMRGEFAMNELVLPPSPNWYLSNILACASDGTVAWGARNSIVVANAKETCKSLEFSIIDRAHTDRVTCLSFSPKHDEAGFHRLVSSGDDNIVKIWSLQDLNLEMKNSTLTSQKVIGVDWSKHNPNLVCFVSEDGLLVTWNISYDASQTITLGGKLAATCLACCPHDSNLVALGFKSGLVYLVDLRGSGSVTWQMRGHNVEITSLSWCPAPVNIFESKETKEFLLASGAKDRDIFLWKTDGRYQTQITLPVAPLDSSSHKCKVSASAASHTAVCWLEPTVLLTSSPWGELLMWDLNASTKKKFTPKLIHAKHGRGLFSIAGLAVEPSQDKESENWRSKTNIQAIWTLAQDRQVVCCSILDSETCIEYTIPTQGGFVYCMSACPVDTSQIAFGVGDAMIRLWNLSEPHETTIQVQMLWEKIMGKVRALSWHPEKENLLAFATNEGRVGTFDTNSRKPPVLLRQYHRRIVYSIGWGPAPNVKEYALYTCGDGELVYYNLEKLNDNPVPVVKKKDCTEFSWKPDYSLLALGFGDGSISFLNRDLKEYGSTINLLHKAIQCLTWHPESTSSDLNISAMQNYLAVAINGSAIHIFDILTCDPEENKSDQSSFYRTVATLNGHSEKVVCLSWSPHISGYLVSGSYDNTAKVWKIETQQVIATYASHLRPIQCCMWSPSNQDLIITGSADSTLRIWSISNQTVAIPASSVIKPARGKRTKKKKTKEAIITNNANESELKQVNGESIVVAENKQETVNPEPIKKKKQKKITHFPGYSEILNDSNLWYQSVRKLLHILKFTKCTQDVQVPVLLGSKTNLEQALNHEKKILESNGQYNAVTEINLWSGNLKENLEEAMKSNRLNDYLVSLAFIEPSITIETREKVIQAYVNQLIFQDNPHKAVSYLLCINKVHEAIDVLMASKIYKEAYALATLKLEANDPLINSILGEWANNAVKNGNFESATECYIMLGEYVKAAKTLERRRDIDSLILAIELAEIARDVDLITSVADKAILEALFNSEFATAKSIIENHPQMQFREIEVQVFTVLSEILASTSDEIIFDWLKGLSSSALLETLENRFAKCPNKYLFLLEKDVYPLTDSQNEKMVQIRASHQIALAILSDNQKQQLQHIVKACDVISQYEKSSSSKSLLAKYLVSLEKKNWTDSSSMLNTSENGVSSSLRAYLCHAIIKWFNENSLKLKDEQILESANLIVSILENCVQDLLSKQAVEFWNTTSEINKLEAQLSLEVVQVPSSATLIEQLDQLKKAKNKFLDERISAPNPLSSHHDIMEFLSQVPDKQACQKITQLVMATSKTLSSYTCYKVLIRRRKLHDQTTFDVKSPFFQWPAKIMNKDLNSQYTYETKRKYFIYLGLDISHKISSPEEMQATFKGFGLQSAVNNGIVPASTDIIAC</sequence>
<comment type="caution">
    <text evidence="7">The sequence shown here is derived from an EMBL/GenBank/DDBJ whole genome shotgun (WGS) entry which is preliminary data.</text>
</comment>
<feature type="repeat" description="WD" evidence="3">
    <location>
        <begin position="683"/>
        <end position="725"/>
    </location>
</feature>
<feature type="repeat" description="WD" evidence="3">
    <location>
        <begin position="640"/>
        <end position="682"/>
    </location>
</feature>
<organism evidence="7 8">
    <name type="scientific">Trichomalopsis sarcophagae</name>
    <dbReference type="NCBI Taxonomy" id="543379"/>
    <lineage>
        <taxon>Eukaryota</taxon>
        <taxon>Metazoa</taxon>
        <taxon>Ecdysozoa</taxon>
        <taxon>Arthropoda</taxon>
        <taxon>Hexapoda</taxon>
        <taxon>Insecta</taxon>
        <taxon>Pterygota</taxon>
        <taxon>Neoptera</taxon>
        <taxon>Endopterygota</taxon>
        <taxon>Hymenoptera</taxon>
        <taxon>Apocrita</taxon>
        <taxon>Proctotrupomorpha</taxon>
        <taxon>Chalcidoidea</taxon>
        <taxon>Pteromalidae</taxon>
        <taxon>Pteromalinae</taxon>
        <taxon>Trichomalopsis</taxon>
    </lineage>
</organism>
<dbReference type="Pfam" id="PF00400">
    <property type="entry name" value="WD40"/>
    <property type="match status" value="1"/>
</dbReference>
<evidence type="ECO:0000256" key="1">
    <source>
        <dbReference type="ARBA" id="ARBA00022574"/>
    </source>
</evidence>
<dbReference type="SMART" id="SM00320">
    <property type="entry name" value="WD40"/>
    <property type="match status" value="11"/>
</dbReference>
<evidence type="ECO:0000259" key="6">
    <source>
        <dbReference type="Pfam" id="PF23775"/>
    </source>
</evidence>
<keyword evidence="2" id="KW-0677">Repeat</keyword>
<keyword evidence="8" id="KW-1185">Reference proteome</keyword>
<dbReference type="InterPro" id="IPR020472">
    <property type="entry name" value="WD40_PAC1"/>
</dbReference>
<keyword evidence="1 3" id="KW-0853">WD repeat</keyword>
<dbReference type="Proteomes" id="UP000215335">
    <property type="component" value="Unassembled WGS sequence"/>
</dbReference>
<evidence type="ECO:0000313" key="7">
    <source>
        <dbReference type="EMBL" id="OXU28940.1"/>
    </source>
</evidence>
<evidence type="ECO:0000256" key="3">
    <source>
        <dbReference type="PROSITE-ProRule" id="PRU00221"/>
    </source>
</evidence>
<evidence type="ECO:0000259" key="5">
    <source>
        <dbReference type="Pfam" id="PF23774"/>
    </source>
</evidence>
<reference evidence="7 8" key="1">
    <citation type="journal article" date="2017" name="Curr. Biol.">
        <title>The Evolution of Venom by Co-option of Single-Copy Genes.</title>
        <authorList>
            <person name="Martinson E.O."/>
            <person name="Mrinalini"/>
            <person name="Kelkar Y.D."/>
            <person name="Chang C.H."/>
            <person name="Werren J.H."/>
        </authorList>
    </citation>
    <scope>NUCLEOTIDE SEQUENCE [LARGE SCALE GENOMIC DNA]</scope>
    <source>
        <strain evidence="7 8">Alberta</strain>
        <tissue evidence="7">Whole body</tissue>
    </source>
</reference>
<name>A0A232FEJ5_9HYME</name>
<gene>
    <name evidence="7" type="ORF">TSAR_009798</name>
</gene>
<dbReference type="GO" id="GO:0000387">
    <property type="term" value="P:spliceosomal snRNP assembly"/>
    <property type="evidence" value="ECO:0007669"/>
    <property type="project" value="TreeGrafter"/>
</dbReference>
<dbReference type="InterPro" id="IPR056421">
    <property type="entry name" value="TPR_GEMI5"/>
</dbReference>